<dbReference type="PRINTS" id="PR00249">
    <property type="entry name" value="GPCRSECRETIN"/>
</dbReference>
<evidence type="ECO:0000313" key="20">
    <source>
        <dbReference type="Proteomes" id="UP000838412"/>
    </source>
</evidence>
<dbReference type="PANTHER" id="PTHR45620">
    <property type="entry name" value="PDF RECEPTOR-LIKE PROTEIN-RELATED"/>
    <property type="match status" value="1"/>
</dbReference>
<feature type="transmembrane region" description="Helical" evidence="15">
    <location>
        <begin position="231"/>
        <end position="250"/>
    </location>
</feature>
<evidence type="ECO:0000313" key="19">
    <source>
        <dbReference type="EMBL" id="CAH1238718.1"/>
    </source>
</evidence>
<evidence type="ECO:0000256" key="13">
    <source>
        <dbReference type="ARBA" id="ARBA00054836"/>
    </source>
</evidence>
<proteinExistence type="inferred from homology"/>
<feature type="chain" id="PRO_5035451509" description="Diuretic hormone receptor" evidence="16">
    <location>
        <begin position="24"/>
        <end position="473"/>
    </location>
</feature>
<evidence type="ECO:0000256" key="5">
    <source>
        <dbReference type="ARBA" id="ARBA00022729"/>
    </source>
</evidence>
<evidence type="ECO:0000256" key="8">
    <source>
        <dbReference type="ARBA" id="ARBA00023136"/>
    </source>
</evidence>
<feature type="transmembrane region" description="Helical" evidence="15">
    <location>
        <begin position="184"/>
        <end position="200"/>
    </location>
</feature>
<dbReference type="Gene3D" id="1.20.1070.10">
    <property type="entry name" value="Rhodopsin 7-helix transmembrane proteins"/>
    <property type="match status" value="1"/>
</dbReference>
<evidence type="ECO:0000256" key="6">
    <source>
        <dbReference type="ARBA" id="ARBA00022989"/>
    </source>
</evidence>
<dbReference type="InterPro" id="IPR036445">
    <property type="entry name" value="GPCR_2_extracell_dom_sf"/>
</dbReference>
<keyword evidence="20" id="KW-1185">Reference proteome</keyword>
<dbReference type="InterPro" id="IPR017981">
    <property type="entry name" value="GPCR_2-like_7TM"/>
</dbReference>
<dbReference type="EMBL" id="OV696695">
    <property type="protein sequence ID" value="CAH1238718.1"/>
    <property type="molecule type" value="Genomic_DNA"/>
</dbReference>
<dbReference type="Proteomes" id="UP000838412">
    <property type="component" value="Chromosome 10"/>
</dbReference>
<evidence type="ECO:0000256" key="12">
    <source>
        <dbReference type="ARBA" id="ARBA00023224"/>
    </source>
</evidence>
<dbReference type="GO" id="GO:0005886">
    <property type="term" value="C:plasma membrane"/>
    <property type="evidence" value="ECO:0007669"/>
    <property type="project" value="UniProtKB-SubCell"/>
</dbReference>
<dbReference type="InterPro" id="IPR050332">
    <property type="entry name" value="GPCR_2"/>
</dbReference>
<evidence type="ECO:0000256" key="4">
    <source>
        <dbReference type="ARBA" id="ARBA00022692"/>
    </source>
</evidence>
<feature type="signal peptide" evidence="16">
    <location>
        <begin position="1"/>
        <end position="23"/>
    </location>
</feature>
<keyword evidence="12" id="KW-0807">Transducer</keyword>
<dbReference type="GO" id="GO:0007188">
    <property type="term" value="P:adenylate cyclase-modulating G protein-coupled receptor signaling pathway"/>
    <property type="evidence" value="ECO:0007669"/>
    <property type="project" value="TreeGrafter"/>
</dbReference>
<dbReference type="PROSITE" id="PS50227">
    <property type="entry name" value="G_PROTEIN_RECEP_F2_3"/>
    <property type="match status" value="1"/>
</dbReference>
<feature type="domain" description="G-protein coupled receptors family 2 profile 1" evidence="17">
    <location>
        <begin position="47"/>
        <end position="127"/>
    </location>
</feature>
<dbReference type="PROSITE" id="PS00650">
    <property type="entry name" value="G_PROTEIN_RECEP_F2_2"/>
    <property type="match status" value="1"/>
</dbReference>
<keyword evidence="10" id="KW-0675">Receptor</keyword>
<dbReference type="SUPFAM" id="SSF111418">
    <property type="entry name" value="Hormone receptor domain"/>
    <property type="match status" value="1"/>
</dbReference>
<evidence type="ECO:0000256" key="1">
    <source>
        <dbReference type="ARBA" id="ARBA00004651"/>
    </source>
</evidence>
<feature type="domain" description="G-protein coupled receptors family 2 profile 2" evidence="18">
    <location>
        <begin position="147"/>
        <end position="399"/>
    </location>
</feature>
<dbReference type="SUPFAM" id="SSF81321">
    <property type="entry name" value="Family A G protein-coupled receptor-like"/>
    <property type="match status" value="1"/>
</dbReference>
<comment type="similarity">
    <text evidence="2">Belongs to the G-protein coupled receptor 2 family.</text>
</comment>
<keyword evidence="4 15" id="KW-0812">Transmembrane</keyword>
<evidence type="ECO:0000256" key="14">
    <source>
        <dbReference type="ARBA" id="ARBA00071387"/>
    </source>
</evidence>
<evidence type="ECO:0000256" key="9">
    <source>
        <dbReference type="ARBA" id="ARBA00023157"/>
    </source>
</evidence>
<evidence type="ECO:0000256" key="3">
    <source>
        <dbReference type="ARBA" id="ARBA00022475"/>
    </source>
</evidence>
<keyword evidence="3" id="KW-1003">Cell membrane</keyword>
<feature type="transmembrane region" description="Helical" evidence="15">
    <location>
        <begin position="257"/>
        <end position="281"/>
    </location>
</feature>
<evidence type="ECO:0000259" key="18">
    <source>
        <dbReference type="PROSITE" id="PS50261"/>
    </source>
</evidence>
<dbReference type="InterPro" id="IPR001879">
    <property type="entry name" value="GPCR_2_extracellular_dom"/>
</dbReference>
<sequence>MSLRWYIAGSLCCILQMTSLVGTNSTQSRSPLTLPDGMDMRQLLILGCHAENQQTYARLNGTLICNATWDTVTCWPPAPAGTLVHMPCPGKLRGIKYDTSKNATKMCYENGTWAKKANYNGNCRPLRDSHSAESEEMRQWHRHLENAKLLNNIGHAVSLFCLVIAFVLFGYLKSIRCTRNNIHWNLVSTFILRNICWFIMQEVVNVQTVQDNSWHCRVAVTLFNYFQVTGFFWMFVEGLYLHIMVAHVFGTERIKCWMYAVIGWCVPIPIILAWVIVMSLLQDERCWVDSTTGQNSHYDFIYHGPVIIVLLVNFVILGKIVRILVLKLRAHPNSLDTTHYSIKAVKATVVLLPLLGITYMLFFIHPSGRGTSKIFFRYFNSFLQSFQGCFVSVIYCFSNTEVQNAVQRRVDRWRNQQQCAHNSTPSKQMVLAVFSASTIDKNENTKAASTCNVTDFKSNVTLTDFKRPVIEEA</sequence>
<organism evidence="19 20">
    <name type="scientific">Branchiostoma lanceolatum</name>
    <name type="common">Common lancelet</name>
    <name type="synonym">Amphioxus lanceolatum</name>
    <dbReference type="NCBI Taxonomy" id="7740"/>
    <lineage>
        <taxon>Eukaryota</taxon>
        <taxon>Metazoa</taxon>
        <taxon>Chordata</taxon>
        <taxon>Cephalochordata</taxon>
        <taxon>Leptocardii</taxon>
        <taxon>Amphioxiformes</taxon>
        <taxon>Branchiostomatidae</taxon>
        <taxon>Branchiostoma</taxon>
    </lineage>
</organism>
<protein>
    <recommendedName>
        <fullName evidence="14">Diuretic hormone receptor</fullName>
    </recommendedName>
</protein>
<comment type="function">
    <text evidence="13">Receptor for the insect diurectic hormone. The activity of this receptor is mediated by G proteins which activate adenylyl cyclase.</text>
</comment>
<dbReference type="PRINTS" id="PR01279">
    <property type="entry name" value="CRFRECEPTOR"/>
</dbReference>
<dbReference type="GO" id="GO:0007166">
    <property type="term" value="P:cell surface receptor signaling pathway"/>
    <property type="evidence" value="ECO:0007669"/>
    <property type="project" value="InterPro"/>
</dbReference>
<dbReference type="AlphaFoldDB" id="A0A8J9VY53"/>
<name>A0A8J9VY53_BRALA</name>
<feature type="transmembrane region" description="Helical" evidence="15">
    <location>
        <begin position="153"/>
        <end position="172"/>
    </location>
</feature>
<gene>
    <name evidence="19" type="primary">CRHR2</name>
    <name evidence="19" type="ORF">BLAG_LOCUS3205</name>
</gene>
<dbReference type="PROSITE" id="PS50261">
    <property type="entry name" value="G_PROTEIN_RECEP_F2_4"/>
    <property type="match status" value="1"/>
</dbReference>
<comment type="subcellular location">
    <subcellularLocation>
        <location evidence="1">Cell membrane</location>
        <topology evidence="1">Multi-pass membrane protein</topology>
    </subcellularLocation>
</comment>
<dbReference type="SMART" id="SM00008">
    <property type="entry name" value="HormR"/>
    <property type="match status" value="1"/>
</dbReference>
<evidence type="ECO:0000256" key="2">
    <source>
        <dbReference type="ARBA" id="ARBA00005314"/>
    </source>
</evidence>
<evidence type="ECO:0000256" key="16">
    <source>
        <dbReference type="SAM" id="SignalP"/>
    </source>
</evidence>
<dbReference type="OrthoDB" id="6022368at2759"/>
<keyword evidence="11" id="KW-0325">Glycoprotein</keyword>
<accession>A0A8J9VY53</accession>
<dbReference type="InterPro" id="IPR003051">
    <property type="entry name" value="GPCR_2_CRF_rcpt"/>
</dbReference>
<dbReference type="Pfam" id="PF00002">
    <property type="entry name" value="7tm_2"/>
    <property type="match status" value="1"/>
</dbReference>
<keyword evidence="5 16" id="KW-0732">Signal</keyword>
<dbReference type="FunFam" id="1.20.1070.10:FF:000155">
    <property type="entry name" value="diuretic hormone receptor isoform X1"/>
    <property type="match status" value="1"/>
</dbReference>
<keyword evidence="6 15" id="KW-1133">Transmembrane helix</keyword>
<feature type="transmembrane region" description="Helical" evidence="15">
    <location>
        <begin position="301"/>
        <end position="325"/>
    </location>
</feature>
<evidence type="ECO:0000256" key="11">
    <source>
        <dbReference type="ARBA" id="ARBA00023180"/>
    </source>
</evidence>
<feature type="transmembrane region" description="Helical" evidence="15">
    <location>
        <begin position="345"/>
        <end position="364"/>
    </location>
</feature>
<keyword evidence="8 15" id="KW-0472">Membrane</keyword>
<dbReference type="InterPro" id="IPR000832">
    <property type="entry name" value="GPCR_2_secretin-like"/>
</dbReference>
<feature type="transmembrane region" description="Helical" evidence="15">
    <location>
        <begin position="376"/>
        <end position="398"/>
    </location>
</feature>
<evidence type="ECO:0000256" key="15">
    <source>
        <dbReference type="SAM" id="Phobius"/>
    </source>
</evidence>
<dbReference type="PROSITE" id="PS00649">
    <property type="entry name" value="G_PROTEIN_RECEP_F2_1"/>
    <property type="match status" value="1"/>
</dbReference>
<reference evidence="19" key="1">
    <citation type="submission" date="2022-01" db="EMBL/GenBank/DDBJ databases">
        <authorList>
            <person name="Braso-Vives M."/>
        </authorList>
    </citation>
    <scope>NUCLEOTIDE SEQUENCE</scope>
</reference>
<evidence type="ECO:0000259" key="17">
    <source>
        <dbReference type="PROSITE" id="PS50227"/>
    </source>
</evidence>
<dbReference type="InterPro" id="IPR017983">
    <property type="entry name" value="GPCR_2_secretin-like_CS"/>
</dbReference>
<dbReference type="Gene3D" id="4.10.1240.10">
    <property type="entry name" value="GPCR, family 2, extracellular hormone receptor domain"/>
    <property type="match status" value="1"/>
</dbReference>
<evidence type="ECO:0000256" key="7">
    <source>
        <dbReference type="ARBA" id="ARBA00023040"/>
    </source>
</evidence>
<dbReference type="GO" id="GO:0017046">
    <property type="term" value="F:peptide hormone binding"/>
    <property type="evidence" value="ECO:0007669"/>
    <property type="project" value="TreeGrafter"/>
</dbReference>
<keyword evidence="9" id="KW-1015">Disulfide bond</keyword>
<dbReference type="PANTHER" id="PTHR45620:SF15">
    <property type="entry name" value="DIURETIC HORMONE 44 RECEPTOR 1-RELATED"/>
    <property type="match status" value="1"/>
</dbReference>
<keyword evidence="7" id="KW-0297">G-protein coupled receptor</keyword>
<dbReference type="GO" id="GO:0008528">
    <property type="term" value="F:G protein-coupled peptide receptor activity"/>
    <property type="evidence" value="ECO:0007669"/>
    <property type="project" value="TreeGrafter"/>
</dbReference>
<dbReference type="Pfam" id="PF02793">
    <property type="entry name" value="HRM"/>
    <property type="match status" value="1"/>
</dbReference>
<evidence type="ECO:0000256" key="10">
    <source>
        <dbReference type="ARBA" id="ARBA00023170"/>
    </source>
</evidence>